<feature type="compositionally biased region" description="Low complexity" evidence="1">
    <location>
        <begin position="203"/>
        <end position="217"/>
    </location>
</feature>
<evidence type="ECO:0000313" key="3">
    <source>
        <dbReference type="Proteomes" id="UP000005237"/>
    </source>
</evidence>
<accession>A0A8R1DYY5</accession>
<dbReference type="EnsemblMetazoa" id="CJA15118.1">
    <property type="protein sequence ID" value="CJA15118.1"/>
    <property type="gene ID" value="WBGene00134322"/>
</dbReference>
<dbReference type="Proteomes" id="UP000005237">
    <property type="component" value="Unassembled WGS sequence"/>
</dbReference>
<name>A0A8R1DYY5_CAEJA</name>
<protein>
    <submittedName>
        <fullName evidence="2">Uncharacterized protein</fullName>
    </submittedName>
</protein>
<feature type="compositionally biased region" description="Polar residues" evidence="1">
    <location>
        <begin position="137"/>
        <end position="189"/>
    </location>
</feature>
<dbReference type="EnsemblMetazoa" id="CJA15118.2">
    <property type="protein sequence ID" value="CJA15118.2"/>
    <property type="gene ID" value="WBGene00134322"/>
</dbReference>
<evidence type="ECO:0000256" key="1">
    <source>
        <dbReference type="SAM" id="MobiDB-lite"/>
    </source>
</evidence>
<organism evidence="2 3">
    <name type="scientific">Caenorhabditis japonica</name>
    <dbReference type="NCBI Taxonomy" id="281687"/>
    <lineage>
        <taxon>Eukaryota</taxon>
        <taxon>Metazoa</taxon>
        <taxon>Ecdysozoa</taxon>
        <taxon>Nematoda</taxon>
        <taxon>Chromadorea</taxon>
        <taxon>Rhabditida</taxon>
        <taxon>Rhabditina</taxon>
        <taxon>Rhabditomorpha</taxon>
        <taxon>Rhabditoidea</taxon>
        <taxon>Rhabditidae</taxon>
        <taxon>Peloderinae</taxon>
        <taxon>Caenorhabditis</taxon>
    </lineage>
</organism>
<keyword evidence="3" id="KW-1185">Reference proteome</keyword>
<reference evidence="3" key="1">
    <citation type="submission" date="2010-08" db="EMBL/GenBank/DDBJ databases">
        <authorList>
            <consortium name="Caenorhabditis japonica Sequencing Consortium"/>
            <person name="Wilson R.K."/>
        </authorList>
    </citation>
    <scope>NUCLEOTIDE SEQUENCE [LARGE SCALE GENOMIC DNA]</scope>
    <source>
        <strain evidence="3">DF5081</strain>
    </source>
</reference>
<reference evidence="2" key="2">
    <citation type="submission" date="2022-06" db="UniProtKB">
        <authorList>
            <consortium name="EnsemblMetazoa"/>
        </authorList>
    </citation>
    <scope>IDENTIFICATION</scope>
    <source>
        <strain evidence="2">DF5081</strain>
    </source>
</reference>
<proteinExistence type="predicted"/>
<sequence>MLLVALLFVSAVLGFDSSFNYGCQNGVCKYQFVVPKEVAQYIDEGKLVDEVRTISNSLANLNRTINEYDENDDSVQNFTSKFNDQFSVVNSSAVDWNSEVNAAVKNASNLVSASDYANRTAVLLYQSISCFKQSQNTSSSCFTRPTTVAPQSTIPSTTTVNPSTAEETTVSEGSPSTGQTDVSGASTSEDSGETTKATDEPSPTHAAATLTPTQTLQ</sequence>
<feature type="region of interest" description="Disordered" evidence="1">
    <location>
        <begin position="137"/>
        <end position="217"/>
    </location>
</feature>
<evidence type="ECO:0000313" key="2">
    <source>
        <dbReference type="EnsemblMetazoa" id="CJA15118.1"/>
    </source>
</evidence>
<dbReference type="AlphaFoldDB" id="A0A8R1DYY5"/>
<dbReference type="OMA" id="NDTGACA"/>